<keyword evidence="2" id="KW-0812">Transmembrane</keyword>
<dbReference type="Ensembl" id="ENSDCDT00010040974.1">
    <property type="protein sequence ID" value="ENSDCDP00010033057.1"/>
    <property type="gene ID" value="ENSDCDG00010021095.1"/>
</dbReference>
<proteinExistence type="predicted"/>
<dbReference type="AlphaFoldDB" id="A0AAY4CIT2"/>
<evidence type="ECO:0000313" key="4">
    <source>
        <dbReference type="Ensembl" id="ENSDCDP00010033057.1"/>
    </source>
</evidence>
<gene>
    <name evidence="4" type="primary">tmem119a</name>
</gene>
<organism evidence="4 5">
    <name type="scientific">Denticeps clupeoides</name>
    <name type="common">denticle herring</name>
    <dbReference type="NCBI Taxonomy" id="299321"/>
    <lineage>
        <taxon>Eukaryota</taxon>
        <taxon>Metazoa</taxon>
        <taxon>Chordata</taxon>
        <taxon>Craniata</taxon>
        <taxon>Vertebrata</taxon>
        <taxon>Euteleostomi</taxon>
        <taxon>Actinopterygii</taxon>
        <taxon>Neopterygii</taxon>
        <taxon>Teleostei</taxon>
        <taxon>Clupei</taxon>
        <taxon>Clupeiformes</taxon>
        <taxon>Denticipitoidei</taxon>
        <taxon>Denticipitidae</taxon>
        <taxon>Denticeps</taxon>
    </lineage>
</organism>
<feature type="compositionally biased region" description="Basic and acidic residues" evidence="1">
    <location>
        <begin position="176"/>
        <end position="189"/>
    </location>
</feature>
<reference evidence="4" key="2">
    <citation type="submission" date="2025-09" db="UniProtKB">
        <authorList>
            <consortium name="Ensembl"/>
        </authorList>
    </citation>
    <scope>IDENTIFICATION</scope>
</reference>
<feature type="signal peptide" evidence="3">
    <location>
        <begin position="1"/>
        <end position="26"/>
    </location>
</feature>
<keyword evidence="3" id="KW-0732">Signal</keyword>
<accession>A0AAY4CIT2</accession>
<dbReference type="InterPro" id="IPR031453">
    <property type="entry name" value="TMEM119"/>
</dbReference>
<evidence type="ECO:0000256" key="1">
    <source>
        <dbReference type="SAM" id="MobiDB-lite"/>
    </source>
</evidence>
<evidence type="ECO:0000256" key="2">
    <source>
        <dbReference type="SAM" id="Phobius"/>
    </source>
</evidence>
<feature type="chain" id="PRO_5044268317" description="Transmembrane protein 119" evidence="3">
    <location>
        <begin position="27"/>
        <end position="212"/>
    </location>
</feature>
<feature type="compositionally biased region" description="Basic and acidic residues" evidence="1">
    <location>
        <begin position="159"/>
        <end position="169"/>
    </location>
</feature>
<dbReference type="Proteomes" id="UP000694580">
    <property type="component" value="Unplaced"/>
</dbReference>
<keyword evidence="2" id="KW-0472">Membrane</keyword>
<name>A0AAY4CIT2_9TELE</name>
<dbReference type="GO" id="GO:0001503">
    <property type="term" value="P:ossification"/>
    <property type="evidence" value="ECO:0007669"/>
    <property type="project" value="InterPro"/>
</dbReference>
<evidence type="ECO:0000313" key="5">
    <source>
        <dbReference type="Proteomes" id="UP000694580"/>
    </source>
</evidence>
<protein>
    <recommendedName>
        <fullName evidence="6">Transmembrane protein 119</fullName>
    </recommendedName>
</protein>
<feature type="transmembrane region" description="Helical" evidence="2">
    <location>
        <begin position="86"/>
        <end position="109"/>
    </location>
</feature>
<evidence type="ECO:0008006" key="6">
    <source>
        <dbReference type="Google" id="ProtNLM"/>
    </source>
</evidence>
<dbReference type="GeneTree" id="ENSGT00990000203805"/>
<reference evidence="4" key="1">
    <citation type="submission" date="2025-08" db="UniProtKB">
        <authorList>
            <consortium name="Ensembl"/>
        </authorList>
    </citation>
    <scope>IDENTIFICATION</scope>
</reference>
<dbReference type="GO" id="GO:0045669">
    <property type="term" value="P:positive regulation of osteoblast differentiation"/>
    <property type="evidence" value="ECO:0007669"/>
    <property type="project" value="TreeGrafter"/>
</dbReference>
<sequence>MTPSLGLHLASAAVVLICWSSSFLAAFPFNVTEELSGDGAEPEFIFPIMRTTRMPASIAPTQKVTTITRLKDFVFNQVVDFLKDNLLLITVVTSLLIVIIFIVCCASAMSHKRKLDAFYPPAKSFTPRTYMDHGARPRDPKPQQQPVAQHLRAPSKALVGDKEGKDPRPKPQAASDMEKVEAEVQKEEPQSSSPSKPLVCTCHLKKATPPAH</sequence>
<feature type="region of interest" description="Disordered" evidence="1">
    <location>
        <begin position="128"/>
        <end position="212"/>
    </location>
</feature>
<keyword evidence="5" id="KW-1185">Reference proteome</keyword>
<dbReference type="PANTHER" id="PTHR28645">
    <property type="entry name" value="TRANSMEMBRANE PROTEIN 119"/>
    <property type="match status" value="1"/>
</dbReference>
<dbReference type="GO" id="GO:0005886">
    <property type="term" value="C:plasma membrane"/>
    <property type="evidence" value="ECO:0007669"/>
    <property type="project" value="TreeGrafter"/>
</dbReference>
<dbReference type="Pfam" id="PF15724">
    <property type="entry name" value="TMEM119"/>
    <property type="match status" value="1"/>
</dbReference>
<dbReference type="PANTHER" id="PTHR28645:SF1">
    <property type="entry name" value="TRANSMEMBRANE PROTEIN 119"/>
    <property type="match status" value="1"/>
</dbReference>
<dbReference type="GO" id="GO:0033690">
    <property type="term" value="P:positive regulation of osteoblast proliferation"/>
    <property type="evidence" value="ECO:0007669"/>
    <property type="project" value="TreeGrafter"/>
</dbReference>
<keyword evidence="2" id="KW-1133">Transmembrane helix</keyword>
<evidence type="ECO:0000256" key="3">
    <source>
        <dbReference type="SAM" id="SignalP"/>
    </source>
</evidence>
<feature type="compositionally biased region" description="Basic and acidic residues" evidence="1">
    <location>
        <begin position="130"/>
        <end position="141"/>
    </location>
</feature>
<dbReference type="GO" id="GO:0030501">
    <property type="term" value="P:positive regulation of bone mineralization"/>
    <property type="evidence" value="ECO:0007669"/>
    <property type="project" value="TreeGrafter"/>
</dbReference>